<reference evidence="9" key="1">
    <citation type="submission" date="2021-02" db="EMBL/GenBank/DDBJ databases">
        <title>Neisseriaceae sp. 26B isolated from the cloaca of a Common Toad-headed Turtle (Mesoclemmys nasuta).</title>
        <authorList>
            <person name="Spergser J."/>
            <person name="Busse H.-J."/>
        </authorList>
    </citation>
    <scope>NUCLEOTIDE SEQUENCE</scope>
    <source>
        <strain evidence="9">26B</strain>
    </source>
</reference>
<evidence type="ECO:0000256" key="3">
    <source>
        <dbReference type="ARBA" id="ARBA00006759"/>
    </source>
</evidence>
<feature type="binding site" evidence="7">
    <location>
        <position position="57"/>
    </location>
    <ligand>
        <name>Zn(2+)</name>
        <dbReference type="ChEBI" id="CHEBI:29105"/>
        <label>2</label>
    </ligand>
</feature>
<comment type="cofactor">
    <cofactor evidence="7">
        <name>Zn(2+)</name>
        <dbReference type="ChEBI" id="CHEBI:29105"/>
    </cofactor>
    <text evidence="7">Binds 2 Zn(2+) ions per subunit.</text>
</comment>
<dbReference type="UniPathway" id="UPA00619">
    <property type="reaction ID" value="UER00676"/>
</dbReference>
<keyword evidence="5 7" id="KW-0378">Hydrolase</keyword>
<dbReference type="SMART" id="SM00849">
    <property type="entry name" value="Lactamase_B"/>
    <property type="match status" value="1"/>
</dbReference>
<dbReference type="CDD" id="cd07723">
    <property type="entry name" value="hydroxyacylglutathione_hydrolase_MBL-fold"/>
    <property type="match status" value="1"/>
</dbReference>
<dbReference type="HAMAP" id="MF_01374">
    <property type="entry name" value="Glyoxalase_2"/>
    <property type="match status" value="1"/>
</dbReference>
<dbReference type="InterPro" id="IPR035680">
    <property type="entry name" value="Clx_II_MBL"/>
</dbReference>
<dbReference type="Pfam" id="PF16123">
    <property type="entry name" value="HAGH_C"/>
    <property type="match status" value="1"/>
</dbReference>
<dbReference type="PANTHER" id="PTHR43705">
    <property type="entry name" value="HYDROXYACYLGLUTATHIONE HYDROLASE"/>
    <property type="match status" value="1"/>
</dbReference>
<dbReference type="NCBIfam" id="TIGR03413">
    <property type="entry name" value="GSH_gloB"/>
    <property type="match status" value="1"/>
</dbReference>
<dbReference type="SUPFAM" id="SSF56281">
    <property type="entry name" value="Metallo-hydrolase/oxidoreductase"/>
    <property type="match status" value="1"/>
</dbReference>
<evidence type="ECO:0000256" key="4">
    <source>
        <dbReference type="ARBA" id="ARBA00022723"/>
    </source>
</evidence>
<feature type="binding site" evidence="7">
    <location>
        <position position="52"/>
    </location>
    <ligand>
        <name>Zn(2+)</name>
        <dbReference type="ChEBI" id="CHEBI:29105"/>
        <label>1</label>
    </ligand>
</feature>
<evidence type="ECO:0000313" key="10">
    <source>
        <dbReference type="Proteomes" id="UP000653156"/>
    </source>
</evidence>
<sequence length="253" mass="27278">MNIIAIPAFHDNYIWLLQQGSEVVCVDPGDATPVRQYLEAQRLQLAAIWLTHHHNDHIGGVAELKRLWPQATVYGHQTLGLADVAVAEGSRVPAFNAEADVWAVPGHTDTHLAYVLHGQGAQPTRVFCGDTLFSAGCGRVFTGTAAQLHHSLQRLNTLPENTLFYPAHEYTAANLRFAAAVEPANADVQAALTAAANTPTLPVTLAHERRINPFLRTDKAGVQAAAVAAGLPADQSTDSAAVFAALREWKNRF</sequence>
<dbReference type="KEGG" id="ptes:JQU52_06775"/>
<dbReference type="InterPro" id="IPR001279">
    <property type="entry name" value="Metallo-B-lactamas"/>
</dbReference>
<evidence type="ECO:0000256" key="7">
    <source>
        <dbReference type="HAMAP-Rule" id="MF_01374"/>
    </source>
</evidence>
<proteinExistence type="inferred from homology"/>
<feature type="binding site" evidence="7">
    <location>
        <position position="56"/>
    </location>
    <ligand>
        <name>Zn(2+)</name>
        <dbReference type="ChEBI" id="CHEBI:29105"/>
        <label>2</label>
    </ligand>
</feature>
<dbReference type="InterPro" id="IPR032282">
    <property type="entry name" value="HAGH_C"/>
</dbReference>
<protein>
    <recommendedName>
        <fullName evidence="7">Hydroxyacylglutathione hydrolase</fullName>
        <ecNumber evidence="7">3.1.2.6</ecNumber>
    </recommendedName>
    <alternativeName>
        <fullName evidence="7">Glyoxalase II</fullName>
        <shortName evidence="7">Glx II</shortName>
    </alternativeName>
</protein>
<feature type="domain" description="Metallo-beta-lactamase" evidence="8">
    <location>
        <begin position="11"/>
        <end position="168"/>
    </location>
</feature>
<gene>
    <name evidence="7 9" type="primary">gloB</name>
    <name evidence="9" type="ORF">JQU52_06775</name>
</gene>
<organism evidence="9 10">
    <name type="scientific">Paralysiella testudinis</name>
    <dbReference type="NCBI Taxonomy" id="2809020"/>
    <lineage>
        <taxon>Bacteria</taxon>
        <taxon>Pseudomonadati</taxon>
        <taxon>Pseudomonadota</taxon>
        <taxon>Betaproteobacteria</taxon>
        <taxon>Neisseriales</taxon>
        <taxon>Neisseriaceae</taxon>
        <taxon>Paralysiella</taxon>
    </lineage>
</organism>
<dbReference type="GO" id="GO:0046872">
    <property type="term" value="F:metal ion binding"/>
    <property type="evidence" value="ECO:0007669"/>
    <property type="project" value="UniProtKB-KW"/>
</dbReference>
<comment type="similarity">
    <text evidence="3 7">Belongs to the metallo-beta-lactamase superfamily. Glyoxalase II family.</text>
</comment>
<dbReference type="EMBL" id="CP069798">
    <property type="protein sequence ID" value="QRQ83059.1"/>
    <property type="molecule type" value="Genomic_DNA"/>
</dbReference>
<evidence type="ECO:0000256" key="5">
    <source>
        <dbReference type="ARBA" id="ARBA00022801"/>
    </source>
</evidence>
<dbReference type="InterPro" id="IPR050110">
    <property type="entry name" value="Glyoxalase_II_hydrolase"/>
</dbReference>
<dbReference type="Proteomes" id="UP000653156">
    <property type="component" value="Chromosome"/>
</dbReference>
<name>A0A892ZQI3_9NEIS</name>
<dbReference type="RefSeq" id="WP_230340357.1">
    <property type="nucleotide sequence ID" value="NZ_CP069798.1"/>
</dbReference>
<feature type="binding site" evidence="7">
    <location>
        <position position="130"/>
    </location>
    <ligand>
        <name>Zn(2+)</name>
        <dbReference type="ChEBI" id="CHEBI:29105"/>
        <label>1</label>
    </ligand>
</feature>
<comment type="subunit">
    <text evidence="7">Monomer.</text>
</comment>
<keyword evidence="6 7" id="KW-0862">Zinc</keyword>
<comment type="pathway">
    <text evidence="2 7">Secondary metabolite metabolism; methylglyoxal degradation; (R)-lactate from methylglyoxal: step 2/2.</text>
</comment>
<feature type="binding site" evidence="7">
    <location>
        <position position="54"/>
    </location>
    <ligand>
        <name>Zn(2+)</name>
        <dbReference type="ChEBI" id="CHEBI:29105"/>
        <label>1</label>
    </ligand>
</feature>
<feature type="binding site" evidence="7">
    <location>
        <position position="130"/>
    </location>
    <ligand>
        <name>Zn(2+)</name>
        <dbReference type="ChEBI" id="CHEBI:29105"/>
        <label>2</label>
    </ligand>
</feature>
<dbReference type="AlphaFoldDB" id="A0A892ZQI3"/>
<evidence type="ECO:0000256" key="1">
    <source>
        <dbReference type="ARBA" id="ARBA00001623"/>
    </source>
</evidence>
<dbReference type="Gene3D" id="3.60.15.10">
    <property type="entry name" value="Ribonuclease Z/Hydroxyacylglutathione hydrolase-like"/>
    <property type="match status" value="1"/>
</dbReference>
<accession>A0A892ZQI3</accession>
<comment type="function">
    <text evidence="7">Thiolesterase that catalyzes the hydrolysis of S-D-lactoyl-glutathione to form glutathione and D-lactic acid.</text>
</comment>
<evidence type="ECO:0000259" key="8">
    <source>
        <dbReference type="SMART" id="SM00849"/>
    </source>
</evidence>
<dbReference type="Pfam" id="PF00753">
    <property type="entry name" value="Lactamase_B"/>
    <property type="match status" value="1"/>
</dbReference>
<keyword evidence="4 7" id="KW-0479">Metal-binding</keyword>
<dbReference type="EC" id="3.1.2.6" evidence="7"/>
<dbReference type="GO" id="GO:0004416">
    <property type="term" value="F:hydroxyacylglutathione hydrolase activity"/>
    <property type="evidence" value="ECO:0007669"/>
    <property type="project" value="UniProtKB-UniRule"/>
</dbReference>
<dbReference type="InterPro" id="IPR036866">
    <property type="entry name" value="RibonucZ/Hydroxyglut_hydro"/>
</dbReference>
<evidence type="ECO:0000256" key="2">
    <source>
        <dbReference type="ARBA" id="ARBA00004963"/>
    </source>
</evidence>
<keyword evidence="10" id="KW-1185">Reference proteome</keyword>
<dbReference type="GO" id="GO:0019243">
    <property type="term" value="P:methylglyoxal catabolic process to D-lactate via S-lactoyl-glutathione"/>
    <property type="evidence" value="ECO:0007669"/>
    <property type="project" value="UniProtKB-UniRule"/>
</dbReference>
<feature type="binding site" evidence="7">
    <location>
        <position position="107"/>
    </location>
    <ligand>
        <name>Zn(2+)</name>
        <dbReference type="ChEBI" id="CHEBI:29105"/>
        <label>1</label>
    </ligand>
</feature>
<evidence type="ECO:0000256" key="6">
    <source>
        <dbReference type="ARBA" id="ARBA00022833"/>
    </source>
</evidence>
<evidence type="ECO:0000313" key="9">
    <source>
        <dbReference type="EMBL" id="QRQ83059.1"/>
    </source>
</evidence>
<dbReference type="PANTHER" id="PTHR43705:SF1">
    <property type="entry name" value="HYDROXYACYLGLUTATHIONE HYDROLASE GLOB"/>
    <property type="match status" value="1"/>
</dbReference>
<dbReference type="PIRSF" id="PIRSF005457">
    <property type="entry name" value="Glx"/>
    <property type="match status" value="1"/>
</dbReference>
<feature type="binding site" evidence="7">
    <location>
        <position position="168"/>
    </location>
    <ligand>
        <name>Zn(2+)</name>
        <dbReference type="ChEBI" id="CHEBI:29105"/>
        <label>2</label>
    </ligand>
</feature>
<dbReference type="InterPro" id="IPR017782">
    <property type="entry name" value="Hydroxyacylglutathione_Hdrlase"/>
</dbReference>
<comment type="catalytic activity">
    <reaction evidence="1 7">
        <text>an S-(2-hydroxyacyl)glutathione + H2O = a 2-hydroxy carboxylate + glutathione + H(+)</text>
        <dbReference type="Rhea" id="RHEA:21864"/>
        <dbReference type="ChEBI" id="CHEBI:15377"/>
        <dbReference type="ChEBI" id="CHEBI:15378"/>
        <dbReference type="ChEBI" id="CHEBI:57925"/>
        <dbReference type="ChEBI" id="CHEBI:58896"/>
        <dbReference type="ChEBI" id="CHEBI:71261"/>
        <dbReference type="EC" id="3.1.2.6"/>
    </reaction>
</comment>